<feature type="region of interest" description="Disordered" evidence="1">
    <location>
        <begin position="77"/>
        <end position="114"/>
    </location>
</feature>
<sequence>MSFKCPFCPRYFSTRSVYTQHKNHCILTTNNNSDSKSNDNDIEMVHENLNEDFSDNESIDSEINDQSFQSKMSISETDEIDQNENVDENILGDFDSEPSEEPEDSDSELNEEEFEPEINATYPNEAYGDLMSLVTKHKLSNVTGNAIIKFFNKHANLNKSPLPKSIEQGHKFMNNMNLPSLKYTKTCVINYKNNEYFLYHRSIINCIKNILSIPDISQNFALTFEKVKHNEERVYGEQNTGTWWENTEALLPIGAKLLSLILYSDATNVDTLGKSQLHPIYLSIGNIKNWRRNKQDAKQLLGYLPILKSKDNTERKSETFKKAVRECFHRSLEKLLDPLLKLNKKGIDLTLNNETIWFHPQISIIISDWPEAATYCLTYKSSMSNHPCHFCLVARDNLADLNLQFDDITTRTHLNMQEHFNQGTVNSVSIENIYNFFWKLPNVNIYQATVPDRLHHLDLGLFHYQIDYTKKLLEEQCGKSLVDEIDHRLAKIPRFPGLKIFTNGIQTLARLTADEYRNLMKIMIFVVDNLYENNENIENFVKNEDLTKLYEAWNEMYAISRYENFKESDLIKFQESINEWSQMFVKTLQHMSPSGLKLPKLHSWIRQRSIINITHRTPNLAITPRTFKFAAKHFEFLLKDAHDFFVEQAENSNIDNRMKSGFENFSECLNLYIDHENIADKGKVTIYGSVIIENGAIIHATNSYYGKPWFSNVSICMDFDELFDYASDQGICYGQILLIARIDFEDLLNLALIQWYDFKSESHPYLYGCPLLELTEIYNFIDIEAIQNIVHIVPQFDKSNEYFLPDFLDEPKLEMCASKLPDFLNESGLEKYASKLPDFLNEPRLEKYASKLLDFLNEPRLEKYASKLPDFLNELRLEMYVVRLLDKPGQ</sequence>
<evidence type="ECO:0008006" key="4">
    <source>
        <dbReference type="Google" id="ProtNLM"/>
    </source>
</evidence>
<organism evidence="2 3">
    <name type="scientific">Rhizophagus clarus</name>
    <dbReference type="NCBI Taxonomy" id="94130"/>
    <lineage>
        <taxon>Eukaryota</taxon>
        <taxon>Fungi</taxon>
        <taxon>Fungi incertae sedis</taxon>
        <taxon>Mucoromycota</taxon>
        <taxon>Glomeromycotina</taxon>
        <taxon>Glomeromycetes</taxon>
        <taxon>Glomerales</taxon>
        <taxon>Glomeraceae</taxon>
        <taxon>Rhizophagus</taxon>
    </lineage>
</organism>
<keyword evidence="3" id="KW-1185">Reference proteome</keyword>
<evidence type="ECO:0000313" key="3">
    <source>
        <dbReference type="Proteomes" id="UP000247702"/>
    </source>
</evidence>
<comment type="caution">
    <text evidence="2">The sequence shown here is derived from an EMBL/GenBank/DDBJ whole genome shotgun (WGS) entry which is preliminary data.</text>
</comment>
<dbReference type="AlphaFoldDB" id="A0A2Z6RCM5"/>
<dbReference type="InterPro" id="IPR041078">
    <property type="entry name" value="Plavaka"/>
</dbReference>
<gene>
    <name evidence="2" type="ORF">RclHR1_17250001</name>
</gene>
<evidence type="ECO:0000313" key="2">
    <source>
        <dbReference type="EMBL" id="GBB90328.1"/>
    </source>
</evidence>
<name>A0A2Z6RCM5_9GLOM</name>
<feature type="compositionally biased region" description="Acidic residues" evidence="1">
    <location>
        <begin position="77"/>
        <end position="87"/>
    </location>
</feature>
<dbReference type="Proteomes" id="UP000247702">
    <property type="component" value="Unassembled WGS sequence"/>
</dbReference>
<protein>
    <recommendedName>
        <fullName evidence="4">C2H2-type domain-containing protein</fullName>
    </recommendedName>
</protein>
<reference evidence="2 3" key="1">
    <citation type="submission" date="2017-11" db="EMBL/GenBank/DDBJ databases">
        <title>The genome of Rhizophagus clarus HR1 reveals common genetic basis of auxotrophy among arbuscular mycorrhizal fungi.</title>
        <authorList>
            <person name="Kobayashi Y."/>
        </authorList>
    </citation>
    <scope>NUCLEOTIDE SEQUENCE [LARGE SCALE GENOMIC DNA]</scope>
    <source>
        <strain evidence="2 3">HR1</strain>
    </source>
</reference>
<evidence type="ECO:0000256" key="1">
    <source>
        <dbReference type="SAM" id="MobiDB-lite"/>
    </source>
</evidence>
<dbReference type="EMBL" id="BEXD01000808">
    <property type="protein sequence ID" value="GBB90328.1"/>
    <property type="molecule type" value="Genomic_DNA"/>
</dbReference>
<feature type="compositionally biased region" description="Acidic residues" evidence="1">
    <location>
        <begin position="94"/>
        <end position="114"/>
    </location>
</feature>
<accession>A0A2Z6RCM5</accession>
<proteinExistence type="predicted"/>
<dbReference type="Pfam" id="PF18759">
    <property type="entry name" value="Plavaka"/>
    <property type="match status" value="1"/>
</dbReference>